<dbReference type="EMBL" id="JAAQHG020000016">
    <property type="protein sequence ID" value="KAL1586167.1"/>
    <property type="molecule type" value="Genomic_DNA"/>
</dbReference>
<evidence type="ECO:0000313" key="4">
    <source>
        <dbReference type="Proteomes" id="UP000803884"/>
    </source>
</evidence>
<evidence type="ECO:0008006" key="5">
    <source>
        <dbReference type="Google" id="ProtNLM"/>
    </source>
</evidence>
<evidence type="ECO:0000313" key="3">
    <source>
        <dbReference type="EMBL" id="KAL1586167.1"/>
    </source>
</evidence>
<dbReference type="GO" id="GO:0043332">
    <property type="term" value="C:mating projection tip"/>
    <property type="evidence" value="ECO:0007669"/>
    <property type="project" value="TreeGrafter"/>
</dbReference>
<feature type="compositionally biased region" description="Polar residues" evidence="2">
    <location>
        <begin position="46"/>
        <end position="66"/>
    </location>
</feature>
<reference evidence="3 4" key="1">
    <citation type="journal article" date="2020" name="Microbiol. Resour. Announc.">
        <title>Draft Genome Sequence of a Cladosporium Species Isolated from the Mesophotic Ascidian Didemnum maculosum.</title>
        <authorList>
            <person name="Gioti A."/>
            <person name="Siaperas R."/>
            <person name="Nikolaivits E."/>
            <person name="Le Goff G."/>
            <person name="Ouazzani J."/>
            <person name="Kotoulas G."/>
            <person name="Topakas E."/>
        </authorList>
    </citation>
    <scope>NUCLEOTIDE SEQUENCE [LARGE SCALE GENOMIC DNA]</scope>
    <source>
        <strain evidence="3 4">TM138-S3</strain>
    </source>
</reference>
<name>A0AB34KMA0_9PEZI</name>
<evidence type="ECO:0000256" key="2">
    <source>
        <dbReference type="SAM" id="MobiDB-lite"/>
    </source>
</evidence>
<feature type="compositionally biased region" description="Low complexity" evidence="2">
    <location>
        <begin position="128"/>
        <end position="138"/>
    </location>
</feature>
<protein>
    <recommendedName>
        <fullName evidence="5">KAR9-domain-containing protein</fullName>
    </recommendedName>
</protein>
<feature type="compositionally biased region" description="Low complexity" evidence="2">
    <location>
        <begin position="787"/>
        <end position="838"/>
    </location>
</feature>
<feature type="compositionally biased region" description="Polar residues" evidence="2">
    <location>
        <begin position="915"/>
        <end position="926"/>
    </location>
</feature>
<feature type="compositionally biased region" description="Low complexity" evidence="2">
    <location>
        <begin position="27"/>
        <end position="42"/>
    </location>
</feature>
<keyword evidence="4" id="KW-1185">Reference proteome</keyword>
<dbReference type="GeneID" id="96006298"/>
<sequence length="1035" mass="112549">MPGEALADYGAMADSITNPSSYSNRNTATTTTVPHHPPTTSHILPNHNTTDQSSTHPRSSKPTTRISPGLALRLQRLDEQTRRLLAKHWRTAADFDIGRIPPAQLAELEQRLLRDDEERRAGVRASPTTTTTSTTMPSGRGGGARLSGGPALSETELSSVLESDINSSPISLGTRLVPSDSEEDRCDAFVDERKYRLPEVGKTRLHLRTKEPLSPSPAPGLARADSRRGSLGSGPVTPREEGRRSVAAESDGMEDSPRENSGWANNDNGSSENVSASESDWVGAGLSRAGSVYSLGRASFTGQLSQLTAMKLPEADSLARRISSIPTSTEAARALADATEQIMLWIGKASEALGGLNAEDDVDWAAAGGREGIEDVDGAIGRFEKLVQVYIVAIEKLQTRDDVSLLSADELNGSVKQLEGVLVAWQKIKSTLKGIKQQVEIAMEWEELWSSVLGEIAQEMESLNGLVFEMEEKRHEGAESLLASKENLDLSELETIVEERPGQGKKIGRLGVLPPFSPSSPLQPSEQADSKEDASLLALFARMQPLRASLDFLPMRLSTFHIRGNAVFPSACEDLEKRRDQLEEQWKKLEDDSEALRRELGEDRWVLVFRNAGRQALKMCESIARSFVKLKEGIDTGEHQFNITALNKKIESYEVKVQHYGPAIERVLAIIDKGVLDRLTVNGEILRLQSDMKRRWSSLQDDIKDMELVLNDINREARERQLRDSVSTVVSSERSIGSSLLDTPGSSPASSVANMSRKSSFQGSSTPTPLSNTKTRKAAFTPVSFGRSTSRIPSSSSSAPRRTPLSHFDLRSSPSPSPSIAITPPSSSTSTLTWASRTQPQPDNRPRWSSVGKPLSRDFAPLSKYEPSPYAKAPITPKPYIPKPALSGRRTPQTTSRIVSEPSPATYTRPPSAAFSRNETPASRKSSLPVPATPTSAAGTGRPESAFAHRRPPSSLRAPEANGRLRRSSMLPVPPSFRDGNDADSEAPAVARRPPSALAWRRTPSAMGGRRSSALPARAGGRLDDGGGEGRPRWR</sequence>
<dbReference type="PANTHER" id="PTHR37271">
    <property type="entry name" value="KARYOGAMY PROTEIN KAR9"/>
    <property type="match status" value="1"/>
</dbReference>
<accession>A0AB34KMA0</accession>
<dbReference type="GO" id="GO:0005816">
    <property type="term" value="C:spindle pole body"/>
    <property type="evidence" value="ECO:0007669"/>
    <property type="project" value="TreeGrafter"/>
</dbReference>
<feature type="compositionally biased region" description="Polar residues" evidence="2">
    <location>
        <begin position="890"/>
        <end position="906"/>
    </location>
</feature>
<keyword evidence="1" id="KW-0175">Coiled coil</keyword>
<dbReference type="AlphaFoldDB" id="A0AB34KMA0"/>
<feature type="coiled-coil region" evidence="1">
    <location>
        <begin position="572"/>
        <end position="599"/>
    </location>
</feature>
<organism evidence="3 4">
    <name type="scientific">Cladosporium halotolerans</name>
    <dbReference type="NCBI Taxonomy" id="1052096"/>
    <lineage>
        <taxon>Eukaryota</taxon>
        <taxon>Fungi</taxon>
        <taxon>Dikarya</taxon>
        <taxon>Ascomycota</taxon>
        <taxon>Pezizomycotina</taxon>
        <taxon>Dothideomycetes</taxon>
        <taxon>Dothideomycetidae</taxon>
        <taxon>Cladosporiales</taxon>
        <taxon>Cladosporiaceae</taxon>
        <taxon>Cladosporium</taxon>
    </lineage>
</organism>
<dbReference type="Proteomes" id="UP000803884">
    <property type="component" value="Unassembled WGS sequence"/>
</dbReference>
<feature type="compositionally biased region" description="Low complexity" evidence="2">
    <location>
        <begin position="147"/>
        <end position="163"/>
    </location>
</feature>
<feature type="compositionally biased region" description="Polar residues" evidence="2">
    <location>
        <begin position="733"/>
        <end position="773"/>
    </location>
</feature>
<comment type="caution">
    <text evidence="3">The sequence shown here is derived from an EMBL/GenBank/DDBJ whole genome shotgun (WGS) entry which is preliminary data.</text>
</comment>
<dbReference type="GO" id="GO:0051293">
    <property type="term" value="P:establishment of spindle localization"/>
    <property type="evidence" value="ECO:0007669"/>
    <property type="project" value="TreeGrafter"/>
</dbReference>
<feature type="region of interest" description="Disordered" evidence="2">
    <location>
        <begin position="116"/>
        <end position="185"/>
    </location>
</feature>
<feature type="compositionally biased region" description="Polar residues" evidence="2">
    <location>
        <begin position="262"/>
        <end position="276"/>
    </location>
</feature>
<dbReference type="InterPro" id="IPR013889">
    <property type="entry name" value="Karyogamy_KAR9"/>
</dbReference>
<dbReference type="SUPFAM" id="SSF46966">
    <property type="entry name" value="Spectrin repeat"/>
    <property type="match status" value="1"/>
</dbReference>
<dbReference type="PANTHER" id="PTHR37271:SF1">
    <property type="entry name" value="KARYOGAMY PROTEIN KAR9"/>
    <property type="match status" value="1"/>
</dbReference>
<gene>
    <name evidence="3" type="ORF">WHR41_04854</name>
</gene>
<dbReference type="GO" id="GO:0031578">
    <property type="term" value="P:mitotic spindle orientation checkpoint signaling"/>
    <property type="evidence" value="ECO:0007669"/>
    <property type="project" value="TreeGrafter"/>
</dbReference>
<dbReference type="RefSeq" id="XP_069229272.1">
    <property type="nucleotide sequence ID" value="XM_069373460.1"/>
</dbReference>
<dbReference type="Pfam" id="PF08580">
    <property type="entry name" value="KAR9"/>
    <property type="match status" value="1"/>
</dbReference>
<dbReference type="GO" id="GO:0030473">
    <property type="term" value="P:nuclear migration along microtubule"/>
    <property type="evidence" value="ECO:0007669"/>
    <property type="project" value="TreeGrafter"/>
</dbReference>
<feature type="region of interest" description="Disordered" evidence="2">
    <location>
        <begin position="1"/>
        <end position="70"/>
    </location>
</feature>
<dbReference type="GO" id="GO:0005938">
    <property type="term" value="C:cell cortex"/>
    <property type="evidence" value="ECO:0007669"/>
    <property type="project" value="TreeGrafter"/>
</dbReference>
<feature type="region of interest" description="Disordered" evidence="2">
    <location>
        <begin position="206"/>
        <end position="276"/>
    </location>
</feature>
<feature type="region of interest" description="Disordered" evidence="2">
    <location>
        <begin position="733"/>
        <end position="1035"/>
    </location>
</feature>
<dbReference type="Gene3D" id="1.20.58.60">
    <property type="match status" value="1"/>
</dbReference>
<feature type="compositionally biased region" description="Polar residues" evidence="2">
    <location>
        <begin position="15"/>
        <end position="26"/>
    </location>
</feature>
<feature type="compositionally biased region" description="Basic and acidic residues" evidence="2">
    <location>
        <begin position="1021"/>
        <end position="1035"/>
    </location>
</feature>
<proteinExistence type="predicted"/>
<evidence type="ECO:0000256" key="1">
    <source>
        <dbReference type="SAM" id="Coils"/>
    </source>
</evidence>